<feature type="transmembrane region" description="Helical" evidence="1">
    <location>
        <begin position="12"/>
        <end position="31"/>
    </location>
</feature>
<evidence type="ECO:0000313" key="3">
    <source>
        <dbReference type="Proteomes" id="UP000295724"/>
    </source>
</evidence>
<keyword evidence="1" id="KW-0812">Transmembrane</keyword>
<feature type="transmembrane region" description="Helical" evidence="1">
    <location>
        <begin position="747"/>
        <end position="767"/>
    </location>
</feature>
<dbReference type="PANTHER" id="PTHR38454">
    <property type="entry name" value="INTEGRAL MEMBRANE PROTEIN-RELATED"/>
    <property type="match status" value="1"/>
</dbReference>
<comment type="caution">
    <text evidence="2">The sequence shown here is derived from an EMBL/GenBank/DDBJ whole genome shotgun (WGS) entry which is preliminary data.</text>
</comment>
<feature type="transmembrane region" description="Helical" evidence="1">
    <location>
        <begin position="343"/>
        <end position="363"/>
    </location>
</feature>
<evidence type="ECO:0000313" key="2">
    <source>
        <dbReference type="EMBL" id="TDR20345.1"/>
    </source>
</evidence>
<dbReference type="Proteomes" id="UP000295724">
    <property type="component" value="Unassembled WGS sequence"/>
</dbReference>
<sequence>MNLSPTKINSDYFKAALIYAVLVLVFFYPVFQGKVITQTDFLNFVSPWDAVNVEGLTAPSNSHLQDQSTEFLPFFMEAKRQFAAGDFPLWNPYIFAGNPLWANTQSALLFPLNLFHYVLEPPLGFTISALLKLFFACFFMYVFIRKLSLAHYPALLSGVAFGFCAFTVFWLNHPHINVVCLIPLSFYMVERLLQQRDAKNISGFALVVALTLIAGHVEIAFLTAAGCGLYYLIRLVQLKKFTIKALLAFFTVYGFGLLLAAVLVFPFIEFLFNTAIWTERDAIKQLHIPTAGLINLFMGEFFIFNGWHDNQIGFHAFSPYVGVACLPLAVYAARVNFKQSLPFLLLTLLSLAVAFGVNPFYFLVKSLPLFNHLPLFYFSVLAAFGTAVLAAMGLHQVIKQQPKITDMVVLLATAALTYVAIKWFWQPGDLSPFVQSATDLVTTVRGYADWLILALVLVILLMTLANRFSAMASVLLIALVFVDLFQQGHEWNPVVEKAHALPTKTPAALNFLQSQSPPFRTVGYDYILKPSTNMLAQVHDIRGYDVPVIDRYHHFFNQALNGKDAFWYYDLAAFDPDILPFLDILNVRFLLSKKDLSAKIPPQIELVYDDEIKIYQNQQAKGLAYMVQQSLWVDSAEQALAQVINQKLNLSDVVVLEGDQAKHLDEGPVGSISNHQHIEYGTIKANQVDMQVTTTQNAWLIFSQNHYPGWQASINGEKTTIFAANYVLQAIKIPAGSHSVTFTYKPFSFTLGWVVSLSSLIFALWIIRRKTK</sequence>
<feature type="transmembrane region" description="Helical" evidence="1">
    <location>
        <begin position="205"/>
        <end position="233"/>
    </location>
</feature>
<feature type="transmembrane region" description="Helical" evidence="1">
    <location>
        <begin position="468"/>
        <end position="485"/>
    </location>
</feature>
<dbReference type="InterPro" id="IPR018580">
    <property type="entry name" value="Uncharacterised_YfhO"/>
</dbReference>
<gene>
    <name evidence="2" type="ORF">C8D91_1317</name>
</gene>
<feature type="transmembrane region" description="Helical" evidence="1">
    <location>
        <begin position="245"/>
        <end position="265"/>
    </location>
</feature>
<keyword evidence="1" id="KW-1133">Transmembrane helix</keyword>
<dbReference type="EMBL" id="SNZB01000003">
    <property type="protein sequence ID" value="TDR20345.1"/>
    <property type="molecule type" value="Genomic_DNA"/>
</dbReference>
<feature type="transmembrane region" description="Helical" evidence="1">
    <location>
        <begin position="445"/>
        <end position="461"/>
    </location>
</feature>
<dbReference type="AlphaFoldDB" id="A0A4R6XL69"/>
<dbReference type="Pfam" id="PF09586">
    <property type="entry name" value="YfhO"/>
    <property type="match status" value="2"/>
</dbReference>
<feature type="transmembrane region" description="Helical" evidence="1">
    <location>
        <begin position="375"/>
        <end position="395"/>
    </location>
</feature>
<feature type="transmembrane region" description="Helical" evidence="1">
    <location>
        <begin position="151"/>
        <end position="170"/>
    </location>
</feature>
<protein>
    <submittedName>
        <fullName evidence="2">Membrane protein YfhO</fullName>
    </submittedName>
</protein>
<feature type="transmembrane region" description="Helical" evidence="1">
    <location>
        <begin position="312"/>
        <end position="331"/>
    </location>
</feature>
<reference evidence="2 3" key="1">
    <citation type="submission" date="2019-03" db="EMBL/GenBank/DDBJ databases">
        <title>Genomic Encyclopedia of Type Strains, Phase IV (KMG-IV): sequencing the most valuable type-strain genomes for metagenomic binning, comparative biology and taxonomic classification.</title>
        <authorList>
            <person name="Goeker M."/>
        </authorList>
    </citation>
    <scope>NUCLEOTIDE SEQUENCE [LARGE SCALE GENOMIC DNA]</scope>
    <source>
        <strain evidence="2 3">DSM 25488</strain>
    </source>
</reference>
<feature type="transmembrane region" description="Helical" evidence="1">
    <location>
        <begin position="407"/>
        <end position="425"/>
    </location>
</feature>
<evidence type="ECO:0000256" key="1">
    <source>
        <dbReference type="SAM" id="Phobius"/>
    </source>
</evidence>
<dbReference type="PANTHER" id="PTHR38454:SF1">
    <property type="entry name" value="INTEGRAL MEMBRANE PROTEIN"/>
    <property type="match status" value="1"/>
</dbReference>
<keyword evidence="3" id="KW-1185">Reference proteome</keyword>
<name>A0A4R6XL69_9GAMM</name>
<feature type="transmembrane region" description="Helical" evidence="1">
    <location>
        <begin position="123"/>
        <end position="144"/>
    </location>
</feature>
<dbReference type="RefSeq" id="WP_099018201.1">
    <property type="nucleotide sequence ID" value="NZ_NIHB01000001.1"/>
</dbReference>
<accession>A0A4R6XL69</accession>
<organism evidence="2 3">
    <name type="scientific">Marinicella litoralis</name>
    <dbReference type="NCBI Taxonomy" id="644220"/>
    <lineage>
        <taxon>Bacteria</taxon>
        <taxon>Pseudomonadati</taxon>
        <taxon>Pseudomonadota</taxon>
        <taxon>Gammaproteobacteria</taxon>
        <taxon>Lysobacterales</taxon>
        <taxon>Marinicellaceae</taxon>
        <taxon>Marinicella</taxon>
    </lineage>
</organism>
<dbReference type="OrthoDB" id="9772884at2"/>
<keyword evidence="1" id="KW-0472">Membrane</keyword>
<proteinExistence type="predicted"/>